<protein>
    <recommendedName>
        <fullName evidence="7">Integral membrane bound transporter domain-containing protein</fullName>
    </recommendedName>
</protein>
<feature type="domain" description="Integral membrane bound transporter" evidence="7">
    <location>
        <begin position="350"/>
        <end position="475"/>
    </location>
</feature>
<dbReference type="AlphaFoldDB" id="A0AA37FB63"/>
<accession>A0AA37FB63</accession>
<feature type="region of interest" description="Disordered" evidence="5">
    <location>
        <begin position="598"/>
        <end position="618"/>
    </location>
</feature>
<evidence type="ECO:0000256" key="3">
    <source>
        <dbReference type="ARBA" id="ARBA00022989"/>
    </source>
</evidence>
<feature type="transmembrane region" description="Helical" evidence="6">
    <location>
        <begin position="30"/>
        <end position="59"/>
    </location>
</feature>
<dbReference type="EMBL" id="BNDZ01000005">
    <property type="protein sequence ID" value="GHI45606.1"/>
    <property type="molecule type" value="Genomic_DNA"/>
</dbReference>
<evidence type="ECO:0000256" key="6">
    <source>
        <dbReference type="SAM" id="Phobius"/>
    </source>
</evidence>
<dbReference type="GO" id="GO:0016020">
    <property type="term" value="C:membrane"/>
    <property type="evidence" value="ECO:0007669"/>
    <property type="project" value="UniProtKB-SubCell"/>
</dbReference>
<keyword evidence="3 6" id="KW-1133">Transmembrane helix</keyword>
<evidence type="ECO:0000256" key="2">
    <source>
        <dbReference type="ARBA" id="ARBA00022692"/>
    </source>
</evidence>
<name>A0AA37FB63_9ACTN</name>
<organism evidence="8 9">
    <name type="scientific">Streptomyces albidoflavus</name>
    <dbReference type="NCBI Taxonomy" id="1886"/>
    <lineage>
        <taxon>Bacteria</taxon>
        <taxon>Bacillati</taxon>
        <taxon>Actinomycetota</taxon>
        <taxon>Actinomycetes</taxon>
        <taxon>Kitasatosporales</taxon>
        <taxon>Streptomycetaceae</taxon>
        <taxon>Streptomyces</taxon>
        <taxon>Streptomyces albidoflavus group</taxon>
    </lineage>
</organism>
<keyword evidence="4 6" id="KW-0472">Membrane</keyword>
<comment type="subcellular location">
    <subcellularLocation>
        <location evidence="1">Membrane</location>
        <topology evidence="1">Multi-pass membrane protein</topology>
    </subcellularLocation>
</comment>
<dbReference type="RefSeq" id="WP_207222950.1">
    <property type="nucleotide sequence ID" value="NZ_BNDZ01000005.1"/>
</dbReference>
<feature type="transmembrane region" description="Helical" evidence="6">
    <location>
        <begin position="97"/>
        <end position="117"/>
    </location>
</feature>
<feature type="transmembrane region" description="Helical" evidence="6">
    <location>
        <begin position="146"/>
        <end position="163"/>
    </location>
</feature>
<sequence>MIRLPDGPYQRRARRPRRTPRLDGGRAVRALLAFALAFGSVTAVAGAEYGAFAAMGCYLDAYGTRDPRPRRALLTALLGGGFVLAFFAGSLAAGHTWAMVGVLSLVTAAATLFVDTLRLSGPGGYFVLLVAALAAFLPPADLTEAALRSGLVALGAACAWLFGSVGGRSPRNRPEQQAAAAALEEVAAFARVAGEAGPGRPGSTLVDAHRRACASLHRAWTALDDTRAGWRPHPPDARQLALHALLIRLEGVLVTVEQRLGEGGAAVPGRWPQRLSEAAGRVRAGCPPDAWAPPAALPDGGAASEPAARWPAPLPPRGSPGTGLRRLCALSSPYPAVALRVGLAVAVGTTIAAFVPVLHPAWVAVGAAAALQGGPGRRPGQRAETRLAGTVVGVGITAAAFHSYEPGVGVTVGLATAAHGLSRAVPPSSLFARMLFSTPVALLIVDAASPGGPGLGTLAAYRLLDLGLGLALGVATALLVPGIPRRRVTAAVHGAVTATGSALRERLRTGKADPRSEGTAWQAVADLWTMYDAVPAEEIRSTGTADRLWPALLAVRRLLVRILLAPPAPPAPDEARRAAAHAAVLARAARAGLPGSPALRQALSAGRPSVPEPAADPELGARLADLRRALAQPAPPA</sequence>
<keyword evidence="2 6" id="KW-0812">Transmembrane</keyword>
<evidence type="ECO:0000313" key="8">
    <source>
        <dbReference type="EMBL" id="GHI45606.1"/>
    </source>
</evidence>
<feature type="transmembrane region" description="Helical" evidence="6">
    <location>
        <begin position="71"/>
        <end position="91"/>
    </location>
</feature>
<evidence type="ECO:0000256" key="4">
    <source>
        <dbReference type="ARBA" id="ARBA00023136"/>
    </source>
</evidence>
<feature type="compositionally biased region" description="Low complexity" evidence="5">
    <location>
        <begin position="291"/>
        <end position="311"/>
    </location>
</feature>
<dbReference type="InterPro" id="IPR049453">
    <property type="entry name" value="Memb_transporter_dom"/>
</dbReference>
<feature type="transmembrane region" description="Helical" evidence="6">
    <location>
        <begin position="460"/>
        <end position="480"/>
    </location>
</feature>
<proteinExistence type="predicted"/>
<dbReference type="Proteomes" id="UP001051844">
    <property type="component" value="Unassembled WGS sequence"/>
</dbReference>
<evidence type="ECO:0000313" key="9">
    <source>
        <dbReference type="Proteomes" id="UP001051844"/>
    </source>
</evidence>
<evidence type="ECO:0000256" key="1">
    <source>
        <dbReference type="ARBA" id="ARBA00004141"/>
    </source>
</evidence>
<feature type="region of interest" description="Disordered" evidence="5">
    <location>
        <begin position="291"/>
        <end position="318"/>
    </location>
</feature>
<evidence type="ECO:0000256" key="5">
    <source>
        <dbReference type="SAM" id="MobiDB-lite"/>
    </source>
</evidence>
<gene>
    <name evidence="8" type="ORF">ScoT_17800</name>
</gene>
<dbReference type="Pfam" id="PF13515">
    <property type="entry name" value="FUSC_2"/>
    <property type="match status" value="1"/>
</dbReference>
<evidence type="ECO:0000259" key="7">
    <source>
        <dbReference type="Pfam" id="PF13515"/>
    </source>
</evidence>
<reference evidence="8" key="1">
    <citation type="submission" date="2022-09" db="EMBL/GenBank/DDBJ databases">
        <title>Whole genome shotgun sequence of Streptomyces albidoflavus NBRC 12854.</title>
        <authorList>
            <person name="Komaki H."/>
            <person name="Tamura T."/>
        </authorList>
    </citation>
    <scope>NUCLEOTIDE SEQUENCE</scope>
    <source>
        <strain evidence="8">NBRC 12854</strain>
    </source>
</reference>
<feature type="transmembrane region" description="Helical" evidence="6">
    <location>
        <begin position="124"/>
        <end position="140"/>
    </location>
</feature>
<feature type="region of interest" description="Disordered" evidence="5">
    <location>
        <begin position="1"/>
        <end position="20"/>
    </location>
</feature>
<comment type="caution">
    <text evidence="8">The sequence shown here is derived from an EMBL/GenBank/DDBJ whole genome shotgun (WGS) entry which is preliminary data.</text>
</comment>